<evidence type="ECO:0000313" key="14">
    <source>
        <dbReference type="EMBL" id="ADH85894.1"/>
    </source>
</evidence>
<keyword evidence="5 10" id="KW-0132">Cell division</keyword>
<keyword evidence="6 11" id="KW-0812">Transmembrane</keyword>
<evidence type="ECO:0000256" key="1">
    <source>
        <dbReference type="ARBA" id="ARBA00004651"/>
    </source>
</evidence>
<dbReference type="InterPro" id="IPR003838">
    <property type="entry name" value="ABC3_permease_C"/>
</dbReference>
<dbReference type="FunCoup" id="D6Z2W9">
    <property type="interactions" value="144"/>
</dbReference>
<keyword evidence="7 11" id="KW-1133">Transmembrane helix</keyword>
<dbReference type="PIRSF" id="PIRSF003097">
    <property type="entry name" value="FtsX"/>
    <property type="match status" value="1"/>
</dbReference>
<dbReference type="GO" id="GO:0051301">
    <property type="term" value="P:cell division"/>
    <property type="evidence" value="ECO:0007669"/>
    <property type="project" value="UniProtKB-KW"/>
</dbReference>
<name>D6Z2W9_DESAT</name>
<dbReference type="PANTHER" id="PTHR47755">
    <property type="entry name" value="CELL DIVISION PROTEIN FTSX"/>
    <property type="match status" value="1"/>
</dbReference>
<feature type="transmembrane region" description="Helical" evidence="11">
    <location>
        <begin position="233"/>
        <end position="251"/>
    </location>
</feature>
<dbReference type="PANTHER" id="PTHR47755:SF1">
    <property type="entry name" value="CELL DIVISION PROTEIN FTSX"/>
    <property type="match status" value="1"/>
</dbReference>
<keyword evidence="9 10" id="KW-0131">Cell cycle</keyword>
<evidence type="ECO:0000256" key="7">
    <source>
        <dbReference type="ARBA" id="ARBA00022989"/>
    </source>
</evidence>
<evidence type="ECO:0000256" key="3">
    <source>
        <dbReference type="ARBA" id="ARBA00021907"/>
    </source>
</evidence>
<reference evidence="15" key="1">
    <citation type="submission" date="2010-02" db="EMBL/GenBank/DDBJ databases">
        <title>Complete sequence of Desulfurivibrio alkaliphilus AHT2.</title>
        <authorList>
            <consortium name="US DOE Joint Genome Institute"/>
            <person name="Pitluck S."/>
            <person name="Chertkov O."/>
            <person name="Detter J.C."/>
            <person name="Han C."/>
            <person name="Tapia R."/>
            <person name="Larimer F."/>
            <person name="Land M."/>
            <person name="Hauser L."/>
            <person name="Kyrpides N."/>
            <person name="Mikhailova N."/>
            <person name="Sorokin D.Y."/>
            <person name="Muyzer G."/>
            <person name="Woyke T."/>
        </authorList>
    </citation>
    <scope>NUCLEOTIDE SEQUENCE [LARGE SCALE GENOMIC DNA]</scope>
    <source>
        <strain evidence="15">DSM 19089 / UNIQEM U267 / AHT2</strain>
    </source>
</reference>
<dbReference type="KEGG" id="dak:DaAHT2_1197"/>
<evidence type="ECO:0000259" key="13">
    <source>
        <dbReference type="Pfam" id="PF18075"/>
    </source>
</evidence>
<dbReference type="STRING" id="589865.DaAHT2_1197"/>
<dbReference type="GO" id="GO:0005886">
    <property type="term" value="C:plasma membrane"/>
    <property type="evidence" value="ECO:0007669"/>
    <property type="project" value="UniProtKB-SubCell"/>
</dbReference>
<evidence type="ECO:0000256" key="10">
    <source>
        <dbReference type="PIRNR" id="PIRNR003097"/>
    </source>
</evidence>
<dbReference type="HOGENOM" id="CLU_073546_4_1_7"/>
<dbReference type="InParanoid" id="D6Z2W9"/>
<accession>D6Z2W9</accession>
<dbReference type="Gene3D" id="3.30.70.3040">
    <property type="match status" value="1"/>
</dbReference>
<dbReference type="eggNOG" id="COG2177">
    <property type="taxonomic scope" value="Bacteria"/>
</dbReference>
<evidence type="ECO:0000256" key="6">
    <source>
        <dbReference type="ARBA" id="ARBA00022692"/>
    </source>
</evidence>
<dbReference type="AlphaFoldDB" id="D6Z2W9"/>
<feature type="transmembrane region" description="Helical" evidence="11">
    <location>
        <begin position="30"/>
        <end position="49"/>
    </location>
</feature>
<dbReference type="EMBL" id="CP001940">
    <property type="protein sequence ID" value="ADH85894.1"/>
    <property type="molecule type" value="Genomic_DNA"/>
</dbReference>
<evidence type="ECO:0000256" key="8">
    <source>
        <dbReference type="ARBA" id="ARBA00023136"/>
    </source>
</evidence>
<proteinExistence type="inferred from homology"/>
<evidence type="ECO:0000256" key="11">
    <source>
        <dbReference type="SAM" id="Phobius"/>
    </source>
</evidence>
<dbReference type="Proteomes" id="UP000001508">
    <property type="component" value="Chromosome"/>
</dbReference>
<evidence type="ECO:0000256" key="5">
    <source>
        <dbReference type="ARBA" id="ARBA00022618"/>
    </source>
</evidence>
<dbReference type="RefSeq" id="WP_013163423.1">
    <property type="nucleotide sequence ID" value="NC_014216.1"/>
</dbReference>
<gene>
    <name evidence="14" type="ordered locus">DaAHT2_1197</name>
</gene>
<dbReference type="Pfam" id="PF18075">
    <property type="entry name" value="FtsX_ECD"/>
    <property type="match status" value="1"/>
</dbReference>
<feature type="domain" description="ABC3 transporter permease C-terminal" evidence="12">
    <location>
        <begin position="185"/>
        <end position="301"/>
    </location>
</feature>
<evidence type="ECO:0000256" key="2">
    <source>
        <dbReference type="ARBA" id="ARBA00007379"/>
    </source>
</evidence>
<comment type="similarity">
    <text evidence="2 10">Belongs to the ABC-4 integral membrane protein family. FtsX subfamily.</text>
</comment>
<keyword evidence="8 10" id="KW-0472">Membrane</keyword>
<feature type="domain" description="FtsX extracellular" evidence="13">
    <location>
        <begin position="65"/>
        <end position="160"/>
    </location>
</feature>
<protein>
    <recommendedName>
        <fullName evidence="3 10">Cell division protein FtsX</fullName>
    </recommendedName>
</protein>
<feature type="transmembrane region" description="Helical" evidence="11">
    <location>
        <begin position="263"/>
        <end position="296"/>
    </location>
</feature>
<dbReference type="Pfam" id="PF02687">
    <property type="entry name" value="FtsX"/>
    <property type="match status" value="1"/>
</dbReference>
<keyword evidence="4 10" id="KW-1003">Cell membrane</keyword>
<evidence type="ECO:0000313" key="15">
    <source>
        <dbReference type="Proteomes" id="UP000001508"/>
    </source>
</evidence>
<evidence type="ECO:0000259" key="12">
    <source>
        <dbReference type="Pfam" id="PF02687"/>
    </source>
</evidence>
<evidence type="ECO:0000256" key="9">
    <source>
        <dbReference type="ARBA" id="ARBA00023306"/>
    </source>
</evidence>
<feature type="transmembrane region" description="Helical" evidence="11">
    <location>
        <begin position="176"/>
        <end position="194"/>
    </location>
</feature>
<organism evidence="14 15">
    <name type="scientific">Desulfurivibrio alkaliphilus (strain DSM 19089 / UNIQEM U267 / AHT2)</name>
    <dbReference type="NCBI Taxonomy" id="589865"/>
    <lineage>
        <taxon>Bacteria</taxon>
        <taxon>Pseudomonadati</taxon>
        <taxon>Thermodesulfobacteriota</taxon>
        <taxon>Desulfobulbia</taxon>
        <taxon>Desulfobulbales</taxon>
        <taxon>Desulfobulbaceae</taxon>
        <taxon>Desulfurivibrio</taxon>
    </lineage>
</organism>
<dbReference type="OrthoDB" id="9813411at2"/>
<dbReference type="InterPro" id="IPR040690">
    <property type="entry name" value="FtsX_ECD"/>
</dbReference>
<evidence type="ECO:0000256" key="4">
    <source>
        <dbReference type="ARBA" id="ARBA00022475"/>
    </source>
</evidence>
<keyword evidence="15" id="KW-1185">Reference proteome</keyword>
<dbReference type="GO" id="GO:0032153">
    <property type="term" value="C:cell division site"/>
    <property type="evidence" value="ECO:0007669"/>
    <property type="project" value="TreeGrafter"/>
</dbReference>
<comment type="subcellular location">
    <subcellularLocation>
        <location evidence="1">Cell membrane</location>
        <topology evidence="1">Multi-pass membrane protein</topology>
    </subcellularLocation>
</comment>
<sequence>MKSKPHLSTFLAAILQQAGRNLARSWPTQLMSLLTVALSVLIFSFFLLIHLNMMAAGAKLGDDLRLTVYLAEEIHPSMQPRVREQIHQFGDIAEVRFVSRQQAMTRFAEHLGEEREILVDLEPDFLPPSIEVIPRPGLLGLGELEQLADFLTTLPHVSRVQYGQEWLLRFNSFNRLLRVVVLISATLLTLNMIFTVSRTIQLTVAARREELEILRLLGADRAFVGTPFLAEGLLQGGLGSMLGLGLLYLLFQWAAAQLEGAGVLALFTPVFVPSWLLVLIIGASALLCLFSSLAAINKSLRV</sequence>
<dbReference type="InterPro" id="IPR004513">
    <property type="entry name" value="FtsX"/>
</dbReference>